<organism evidence="3">
    <name type="scientific">Timema douglasi</name>
    <name type="common">Walking stick</name>
    <dbReference type="NCBI Taxonomy" id="61478"/>
    <lineage>
        <taxon>Eukaryota</taxon>
        <taxon>Metazoa</taxon>
        <taxon>Ecdysozoa</taxon>
        <taxon>Arthropoda</taxon>
        <taxon>Hexapoda</taxon>
        <taxon>Insecta</taxon>
        <taxon>Pterygota</taxon>
        <taxon>Neoptera</taxon>
        <taxon>Polyneoptera</taxon>
        <taxon>Phasmatodea</taxon>
        <taxon>Timematodea</taxon>
        <taxon>Timematoidea</taxon>
        <taxon>Timematidae</taxon>
        <taxon>Timema</taxon>
    </lineage>
</organism>
<proteinExistence type="predicted"/>
<feature type="region of interest" description="Disordered" evidence="1">
    <location>
        <begin position="97"/>
        <end position="116"/>
    </location>
</feature>
<dbReference type="InterPro" id="IPR045266">
    <property type="entry name" value="DOH_DOMON"/>
</dbReference>
<accession>A0A7R8ZDY1</accession>
<dbReference type="GO" id="GO:0005615">
    <property type="term" value="C:extracellular space"/>
    <property type="evidence" value="ECO:0007669"/>
    <property type="project" value="TreeGrafter"/>
</dbReference>
<feature type="domain" description="DOMON" evidence="2">
    <location>
        <begin position="173"/>
        <end position="240"/>
    </location>
</feature>
<dbReference type="CDD" id="cd09631">
    <property type="entry name" value="DOMON_DOH"/>
    <property type="match status" value="1"/>
</dbReference>
<gene>
    <name evidence="3" type="ORF">TDIB3V08_LOCUS12405</name>
</gene>
<dbReference type="AlphaFoldDB" id="A0A7R8ZDY1"/>
<protein>
    <recommendedName>
        <fullName evidence="2">DOMON domain-containing protein</fullName>
    </recommendedName>
</protein>
<dbReference type="PANTHER" id="PTHR10157">
    <property type="entry name" value="DOPAMINE BETA HYDROXYLASE RELATED"/>
    <property type="match status" value="1"/>
</dbReference>
<evidence type="ECO:0000259" key="2">
    <source>
        <dbReference type="SMART" id="SM00664"/>
    </source>
</evidence>
<dbReference type="InterPro" id="IPR005018">
    <property type="entry name" value="DOMON_domain"/>
</dbReference>
<dbReference type="Pfam" id="PF03351">
    <property type="entry name" value="DOMON"/>
    <property type="match status" value="1"/>
</dbReference>
<dbReference type="GO" id="GO:0006589">
    <property type="term" value="P:octopamine biosynthetic process"/>
    <property type="evidence" value="ECO:0007669"/>
    <property type="project" value="TreeGrafter"/>
</dbReference>
<dbReference type="GO" id="GO:0042421">
    <property type="term" value="P:norepinephrine biosynthetic process"/>
    <property type="evidence" value="ECO:0007669"/>
    <property type="project" value="TreeGrafter"/>
</dbReference>
<dbReference type="PANTHER" id="PTHR10157:SF23">
    <property type="entry name" value="MOXD1 HOMOLOG 1"/>
    <property type="match status" value="1"/>
</dbReference>
<evidence type="ECO:0000256" key="1">
    <source>
        <dbReference type="SAM" id="MobiDB-lite"/>
    </source>
</evidence>
<sequence>MLVESYAVTVHSTGPVSSLAEASPQQGGIFWPDIDKDMFPLHLFLVLPVLAHIASSDHPQLQQVNNVAVLDLLDQYVLHVEEQSNLLDQHKEWEVDSTSRRRRDVSTSLGTSSDVSTSLGISSDVSTSLGTSSDAEWTHSECLEEEDCRIKLSWRLEGNQDLVMLLEAATRGAVGLGWSPGGGMVGADMVLCWVDDLTGKPSLLTHHHLSYSRHTTTCLGADTPPPVLEQTLHHLSLSRHTTTCLGADTPPPVLHSTTCLGADTPPPVLEQTLHHLSYSRHSTTCLVADTPPPVL</sequence>
<dbReference type="InterPro" id="IPR000945">
    <property type="entry name" value="DBH-like"/>
</dbReference>
<name>A0A7R8ZDY1_TIMDO</name>
<dbReference type="GO" id="GO:0005507">
    <property type="term" value="F:copper ion binding"/>
    <property type="evidence" value="ECO:0007669"/>
    <property type="project" value="TreeGrafter"/>
</dbReference>
<dbReference type="SMART" id="SM00664">
    <property type="entry name" value="DoH"/>
    <property type="match status" value="1"/>
</dbReference>
<reference evidence="3" key="1">
    <citation type="submission" date="2020-11" db="EMBL/GenBank/DDBJ databases">
        <authorList>
            <person name="Tran Van P."/>
        </authorList>
    </citation>
    <scope>NUCLEOTIDE SEQUENCE</scope>
</reference>
<dbReference type="EMBL" id="OA580184">
    <property type="protein sequence ID" value="CAD7206256.1"/>
    <property type="molecule type" value="Genomic_DNA"/>
</dbReference>
<dbReference type="GO" id="GO:0042420">
    <property type="term" value="P:dopamine catabolic process"/>
    <property type="evidence" value="ECO:0007669"/>
    <property type="project" value="TreeGrafter"/>
</dbReference>
<evidence type="ECO:0000313" key="3">
    <source>
        <dbReference type="EMBL" id="CAD7206256.1"/>
    </source>
</evidence>
<dbReference type="GO" id="GO:0030667">
    <property type="term" value="C:secretory granule membrane"/>
    <property type="evidence" value="ECO:0007669"/>
    <property type="project" value="TreeGrafter"/>
</dbReference>
<dbReference type="GO" id="GO:0004500">
    <property type="term" value="F:dopamine beta-monooxygenase activity"/>
    <property type="evidence" value="ECO:0007669"/>
    <property type="project" value="InterPro"/>
</dbReference>